<keyword evidence="3" id="KW-0547">Nucleotide-binding</keyword>
<dbReference type="Gene3D" id="1.20.5.4130">
    <property type="match status" value="1"/>
</dbReference>
<evidence type="ECO:0000313" key="10">
    <source>
        <dbReference type="EMBL" id="CAB4292026.1"/>
    </source>
</evidence>
<accession>A0A6J5VT17</accession>
<evidence type="ECO:0000256" key="3">
    <source>
        <dbReference type="ARBA" id="ARBA00022741"/>
    </source>
</evidence>
<feature type="domain" description="Disease resistance N-terminal" evidence="7">
    <location>
        <begin position="16"/>
        <end position="104"/>
    </location>
</feature>
<organism evidence="10 11">
    <name type="scientific">Prunus armeniaca</name>
    <name type="common">Apricot</name>
    <name type="synonym">Armeniaca vulgaris</name>
    <dbReference type="NCBI Taxonomy" id="36596"/>
    <lineage>
        <taxon>Eukaryota</taxon>
        <taxon>Viridiplantae</taxon>
        <taxon>Streptophyta</taxon>
        <taxon>Embryophyta</taxon>
        <taxon>Tracheophyta</taxon>
        <taxon>Spermatophyta</taxon>
        <taxon>Magnoliopsida</taxon>
        <taxon>eudicotyledons</taxon>
        <taxon>Gunneridae</taxon>
        <taxon>Pentapetalae</taxon>
        <taxon>rosids</taxon>
        <taxon>fabids</taxon>
        <taxon>Rosales</taxon>
        <taxon>Rosaceae</taxon>
        <taxon>Amygdaloideae</taxon>
        <taxon>Amygdaleae</taxon>
        <taxon>Prunus</taxon>
    </lineage>
</organism>
<dbReference type="SUPFAM" id="SSF52058">
    <property type="entry name" value="L domain-like"/>
    <property type="match status" value="2"/>
</dbReference>
<evidence type="ECO:0000259" key="7">
    <source>
        <dbReference type="Pfam" id="PF18052"/>
    </source>
</evidence>
<dbReference type="Pfam" id="PF00931">
    <property type="entry name" value="NB-ARC"/>
    <property type="match status" value="1"/>
</dbReference>
<keyword evidence="2" id="KW-0677">Repeat</keyword>
<sequence>MEAGKVLEVLYTFPVEGILNKLASLAAQEISLFRGFKKELTKLRQSLLAIQDFLGDVAHQPQQRGKAVEDWVRKLRDIADDADNVLDEINYEDLRRQVEQPNQKREKVRKFISSSNPYLFRRNMAHKIKSINASLLDLKSEASFIGLVSKKIDTTPPEIVGPRETDSIFEEDEIVVGRKEDLSKIITILTNSNLDQENLSVMPIVGMAGLGKTTVARSLFNEDSIGGHFEKKIWVCVSNTFEVKSILRLILESLDSTLGGIQSQDVLLKKLREQLEKKRYFLVLDDVWNEEHEKWSNLMTCLSKLRSARGSVVIVTTRSAIVSSITEVRLPKYVLGSLSVDDCWAILKKRAFPDGSAPIAKDIETIGREIARKCAGLPLTAKGRLDPAMDGSRISLFFSKQDMEDIGDEYFTILLQNSLFQDVIRDDFGTIIYCKMHDLVHDLAELVSRSEIEDKLENQHVAWESFQNFKALRVLNLYRADIKELPSSIGVLIHLRYLNVSGTKIKQLPKSIGKLYNLQTLRMEDTWNLVTFPKEMENLINLRHVYFDYDMLVPFGMGRLKHLQTISPWFTLDEERNHEIDELGGLNQLKGELIIRGLEHVRDRGQAGASNLVGKANLRRLTLEWSSSLRGRNEKDIDVLEGLRPNSELEILKIDKFMGSKLASWMMSGSLPLNLTEIRLENCKECEQVPSLGHLPNLRLVHLESMRKLKCVGVEFYGYNHDNGAATSTKKKETLFPALKSLTIYYCPSLIKWEELPTDEKVAVFPCLEDLIIRGCPSLEFIPITLAKGMPCLRKLKILFCQKLSRLPSGLPSCTSLKKLRIESCHNLISLADLDVSRLSIRGCSNLTSIPLSQSDSDAPTLPLLEDLTIRSCSSLEFIPITLGMTCLRNLEIKDCENLSSLPTRLEYCISLEQLSIRRCPKLTSRLSLVGCTSLRDLRIEECNELTSIMSGLQSCTSPSSLYISDCQNLRHLPADGRQTLVSLYQLTIARCPNLEAIPNLDNLTSLDNLNIRGCNGLTSLPSGLPSCKSLKELTIDYCRSLKYLRMEGLRSLTSLVYMRMGAFSEELDSFPDFELPSQIQTLEIVGWPKLKSLPQQQIQHCTCLEVLFIESFDSVEALPEWLGNLTSLNTLSISLCKNLVSLPAVEVMQCLTKLQKLVIEACPRLGGRSALKSGPEWHKISHIPHINGNYNILK</sequence>
<dbReference type="Pfam" id="PF25019">
    <property type="entry name" value="LRR_R13L1-DRL21"/>
    <property type="match status" value="1"/>
</dbReference>
<dbReference type="InterPro" id="IPR002182">
    <property type="entry name" value="NB-ARC"/>
</dbReference>
<evidence type="ECO:0000313" key="11">
    <source>
        <dbReference type="Proteomes" id="UP000507245"/>
    </source>
</evidence>
<feature type="domain" description="R13L1/DRL21-like LRR repeat region" evidence="9">
    <location>
        <begin position="580"/>
        <end position="706"/>
    </location>
</feature>
<dbReference type="InterPro" id="IPR032675">
    <property type="entry name" value="LRR_dom_sf"/>
</dbReference>
<dbReference type="GO" id="GO:0043531">
    <property type="term" value="F:ADP binding"/>
    <property type="evidence" value="ECO:0007669"/>
    <property type="project" value="InterPro"/>
</dbReference>
<evidence type="ECO:0000256" key="4">
    <source>
        <dbReference type="ARBA" id="ARBA00022821"/>
    </source>
</evidence>
<dbReference type="EMBL" id="CAEKKB010000001">
    <property type="protein sequence ID" value="CAB4292026.1"/>
    <property type="molecule type" value="Genomic_DNA"/>
</dbReference>
<dbReference type="InterPro" id="IPR056789">
    <property type="entry name" value="LRR_R13L1-DRL21"/>
</dbReference>
<dbReference type="InterPro" id="IPR041118">
    <property type="entry name" value="Rx_N"/>
</dbReference>
<keyword evidence="5" id="KW-0067">ATP-binding</keyword>
<dbReference type="FunFam" id="3.40.50.300:FF:001091">
    <property type="entry name" value="Probable disease resistance protein At1g61300"/>
    <property type="match status" value="1"/>
</dbReference>
<feature type="domain" description="Disease resistance protein winged helix" evidence="8">
    <location>
        <begin position="400"/>
        <end position="444"/>
    </location>
</feature>
<evidence type="ECO:0000256" key="1">
    <source>
        <dbReference type="ARBA" id="ARBA00022614"/>
    </source>
</evidence>
<keyword evidence="4" id="KW-0611">Plant defense</keyword>
<dbReference type="GO" id="GO:0005524">
    <property type="term" value="F:ATP binding"/>
    <property type="evidence" value="ECO:0007669"/>
    <property type="project" value="UniProtKB-KW"/>
</dbReference>
<dbReference type="OrthoDB" id="1928346at2759"/>
<keyword evidence="11" id="KW-1185">Reference proteome</keyword>
<dbReference type="Gene3D" id="3.40.50.300">
    <property type="entry name" value="P-loop containing nucleotide triphosphate hydrolases"/>
    <property type="match status" value="1"/>
</dbReference>
<keyword evidence="1" id="KW-0433">Leucine-rich repeat</keyword>
<dbReference type="InterPro" id="IPR058922">
    <property type="entry name" value="WHD_DRP"/>
</dbReference>
<dbReference type="Pfam" id="PF23559">
    <property type="entry name" value="WHD_DRP"/>
    <property type="match status" value="1"/>
</dbReference>
<gene>
    <name evidence="10" type="ORF">ORAREDHAP_LOCUS120</name>
</gene>
<dbReference type="InterPro" id="IPR038005">
    <property type="entry name" value="RX-like_CC"/>
</dbReference>
<evidence type="ECO:0000256" key="5">
    <source>
        <dbReference type="ARBA" id="ARBA00022840"/>
    </source>
</evidence>
<name>A0A6J5VT17_PRUAR</name>
<dbReference type="InterPro" id="IPR027417">
    <property type="entry name" value="P-loop_NTPase"/>
</dbReference>
<evidence type="ECO:0000256" key="2">
    <source>
        <dbReference type="ARBA" id="ARBA00022737"/>
    </source>
</evidence>
<dbReference type="Proteomes" id="UP000507245">
    <property type="component" value="Unassembled WGS sequence"/>
</dbReference>
<protein>
    <submittedName>
        <fullName evidence="10">Uncharacterized protein</fullName>
    </submittedName>
</protein>
<evidence type="ECO:0000259" key="8">
    <source>
        <dbReference type="Pfam" id="PF23559"/>
    </source>
</evidence>
<dbReference type="Gene3D" id="3.80.10.10">
    <property type="entry name" value="Ribonuclease Inhibitor"/>
    <property type="match status" value="4"/>
</dbReference>
<dbReference type="SUPFAM" id="SSF52540">
    <property type="entry name" value="P-loop containing nucleoside triphosphate hydrolases"/>
    <property type="match status" value="1"/>
</dbReference>
<proteinExistence type="predicted"/>
<dbReference type="PANTHER" id="PTHR36766:SF70">
    <property type="entry name" value="DISEASE RESISTANCE PROTEIN RGA4"/>
    <property type="match status" value="1"/>
</dbReference>
<dbReference type="CDD" id="cd14798">
    <property type="entry name" value="RX-CC_like"/>
    <property type="match status" value="1"/>
</dbReference>
<dbReference type="AlphaFoldDB" id="A0A6J5VT17"/>
<dbReference type="GO" id="GO:0051707">
    <property type="term" value="P:response to other organism"/>
    <property type="evidence" value="ECO:0007669"/>
    <property type="project" value="UniProtKB-ARBA"/>
</dbReference>
<dbReference type="GO" id="GO:0006952">
    <property type="term" value="P:defense response"/>
    <property type="evidence" value="ECO:0007669"/>
    <property type="project" value="UniProtKB-KW"/>
</dbReference>
<evidence type="ECO:0000259" key="9">
    <source>
        <dbReference type="Pfam" id="PF25019"/>
    </source>
</evidence>
<evidence type="ECO:0000259" key="6">
    <source>
        <dbReference type="Pfam" id="PF00931"/>
    </source>
</evidence>
<dbReference type="PANTHER" id="PTHR36766">
    <property type="entry name" value="PLANT BROAD-SPECTRUM MILDEW RESISTANCE PROTEIN RPW8"/>
    <property type="match status" value="1"/>
</dbReference>
<feature type="domain" description="NB-ARC" evidence="6">
    <location>
        <begin position="183"/>
        <end position="353"/>
    </location>
</feature>
<reference evidence="11" key="1">
    <citation type="journal article" date="2020" name="Genome Biol.">
        <title>Gamete binning: chromosome-level and haplotype-resolved genome assembly enabled by high-throughput single-cell sequencing of gamete genomes.</title>
        <authorList>
            <person name="Campoy J.A."/>
            <person name="Sun H."/>
            <person name="Goel M."/>
            <person name="Jiao W.-B."/>
            <person name="Folz-Donahue K."/>
            <person name="Wang N."/>
            <person name="Rubio M."/>
            <person name="Liu C."/>
            <person name="Kukat C."/>
            <person name="Ruiz D."/>
            <person name="Huettel B."/>
            <person name="Schneeberger K."/>
        </authorList>
    </citation>
    <scope>NUCLEOTIDE SEQUENCE [LARGE SCALE GENOMIC DNA]</scope>
    <source>
        <strain evidence="11">cv. Rojo Pasion</strain>
    </source>
</reference>
<dbReference type="PRINTS" id="PR00364">
    <property type="entry name" value="DISEASERSIST"/>
</dbReference>
<dbReference type="Pfam" id="PF18052">
    <property type="entry name" value="Rx_N"/>
    <property type="match status" value="1"/>
</dbReference>